<name>A0ABV2KSX8_9BACI</name>
<keyword evidence="2" id="KW-0812">Transmembrane</keyword>
<feature type="domain" description="Capsule synthesis protein CapA" evidence="3">
    <location>
        <begin position="55"/>
        <end position="299"/>
    </location>
</feature>
<comment type="similarity">
    <text evidence="1">Belongs to the CapA family.</text>
</comment>
<dbReference type="Proteomes" id="UP001549167">
    <property type="component" value="Unassembled WGS sequence"/>
</dbReference>
<dbReference type="PANTHER" id="PTHR33393">
    <property type="entry name" value="POLYGLUTAMINE SYNTHESIS ACCESSORY PROTEIN RV0574C-RELATED"/>
    <property type="match status" value="1"/>
</dbReference>
<feature type="transmembrane region" description="Helical" evidence="2">
    <location>
        <begin position="5"/>
        <end position="23"/>
    </location>
</feature>
<gene>
    <name evidence="4" type="ORF">ABID56_000326</name>
</gene>
<accession>A0ABV2KSX8</accession>
<dbReference type="InterPro" id="IPR052169">
    <property type="entry name" value="CW_Biosynth-Accessory"/>
</dbReference>
<evidence type="ECO:0000256" key="1">
    <source>
        <dbReference type="ARBA" id="ARBA00005662"/>
    </source>
</evidence>
<keyword evidence="2" id="KW-1133">Transmembrane helix</keyword>
<proteinExistence type="inferred from homology"/>
<comment type="caution">
    <text evidence="4">The sequence shown here is derived from an EMBL/GenBank/DDBJ whole genome shotgun (WGS) entry which is preliminary data.</text>
</comment>
<evidence type="ECO:0000259" key="3">
    <source>
        <dbReference type="SMART" id="SM00854"/>
    </source>
</evidence>
<dbReference type="InterPro" id="IPR019079">
    <property type="entry name" value="Capsule_synth_CapA"/>
</dbReference>
<dbReference type="RefSeq" id="WP_354218742.1">
    <property type="nucleotide sequence ID" value="NZ_JBEPMX010000001.1"/>
</dbReference>
<dbReference type="Pfam" id="PF09587">
    <property type="entry name" value="PGA_cap"/>
    <property type="match status" value="1"/>
</dbReference>
<reference evidence="4 5" key="1">
    <citation type="submission" date="2024-06" db="EMBL/GenBank/DDBJ databases">
        <title>Genomic Encyclopedia of Type Strains, Phase IV (KMG-IV): sequencing the most valuable type-strain genomes for metagenomic binning, comparative biology and taxonomic classification.</title>
        <authorList>
            <person name="Goeker M."/>
        </authorList>
    </citation>
    <scope>NUCLEOTIDE SEQUENCE [LARGE SCALE GENOMIC DNA]</scope>
    <source>
        <strain evidence="4 5">DSM 23520</strain>
    </source>
</reference>
<keyword evidence="2" id="KW-0472">Membrane</keyword>
<dbReference type="InterPro" id="IPR029052">
    <property type="entry name" value="Metallo-depent_PP-like"/>
</dbReference>
<dbReference type="CDD" id="cd07381">
    <property type="entry name" value="MPP_CapA"/>
    <property type="match status" value="1"/>
</dbReference>
<evidence type="ECO:0000256" key="2">
    <source>
        <dbReference type="SAM" id="Phobius"/>
    </source>
</evidence>
<dbReference type="SMART" id="SM00854">
    <property type="entry name" value="PGA_cap"/>
    <property type="match status" value="1"/>
</dbReference>
<keyword evidence="5" id="KW-1185">Reference proteome</keyword>
<sequence length="390" mass="43654">MKQLIIWTVVTLMVFITLLIYGLEQQNSQIDTVTARDLHNISNRLQKDSPQTSITLNAVGDILMHERVYRGAEQQGEYVFTPMLEPVMPHLQEADITFANQETMLAGETIGLSGYPRFNAPSSVADALSAAPVDIVSIANNHTLDHGREAVMQTTELLNDHEIDYVGAYRSYDDQQSLRVIEQNGISVGFTGYTYGTNGLRRPDGDDYLVQYMRDGTMVDDIQQMKDEVDFTVVSLHFGNEYEPFPTEEQRQLVQKLTEAGADIILGHHPHVLQPVDIVKTDHHESVVIYSLGNFLSGQMGLERRIGGVLQLELTKGLIRPSETSSVTNIQLMPTFVEFEQNGNVLNNVSVVPLANSSLPDADTIFDDTMTHMQTYTNQLDVVPKWVQVQ</sequence>
<protein>
    <submittedName>
        <fullName evidence="4">Poly-gamma-glutamate synthesis protein (Capsule biosynthesis protein)</fullName>
    </submittedName>
</protein>
<evidence type="ECO:0000313" key="5">
    <source>
        <dbReference type="Proteomes" id="UP001549167"/>
    </source>
</evidence>
<evidence type="ECO:0000313" key="4">
    <source>
        <dbReference type="EMBL" id="MET3682247.1"/>
    </source>
</evidence>
<dbReference type="SUPFAM" id="SSF56300">
    <property type="entry name" value="Metallo-dependent phosphatases"/>
    <property type="match status" value="1"/>
</dbReference>
<organism evidence="4 5">
    <name type="scientific">Alkalibacillus flavidus</name>
    <dbReference type="NCBI Taxonomy" id="546021"/>
    <lineage>
        <taxon>Bacteria</taxon>
        <taxon>Bacillati</taxon>
        <taxon>Bacillota</taxon>
        <taxon>Bacilli</taxon>
        <taxon>Bacillales</taxon>
        <taxon>Bacillaceae</taxon>
        <taxon>Alkalibacillus</taxon>
    </lineage>
</organism>
<dbReference type="PANTHER" id="PTHR33393:SF12">
    <property type="entry name" value="CAPSULE BIOSYNTHESIS PROTEIN CAPA"/>
    <property type="match status" value="1"/>
</dbReference>
<dbReference type="EMBL" id="JBEPMX010000001">
    <property type="protein sequence ID" value="MET3682247.1"/>
    <property type="molecule type" value="Genomic_DNA"/>
</dbReference>
<dbReference type="Gene3D" id="3.60.21.10">
    <property type="match status" value="1"/>
</dbReference>